<protein>
    <submittedName>
        <fullName evidence="2">Uncharacterized protein</fullName>
    </submittedName>
</protein>
<comment type="caution">
    <text evidence="2">The sequence shown here is derived from an EMBL/GenBank/DDBJ whole genome shotgun (WGS) entry which is preliminary data.</text>
</comment>
<organism evidence="2 3">
    <name type="scientific">Batillaria attramentaria</name>
    <dbReference type="NCBI Taxonomy" id="370345"/>
    <lineage>
        <taxon>Eukaryota</taxon>
        <taxon>Metazoa</taxon>
        <taxon>Spiralia</taxon>
        <taxon>Lophotrochozoa</taxon>
        <taxon>Mollusca</taxon>
        <taxon>Gastropoda</taxon>
        <taxon>Caenogastropoda</taxon>
        <taxon>Sorbeoconcha</taxon>
        <taxon>Cerithioidea</taxon>
        <taxon>Batillariidae</taxon>
        <taxon>Batillaria</taxon>
    </lineage>
</organism>
<evidence type="ECO:0000256" key="1">
    <source>
        <dbReference type="SAM" id="MobiDB-lite"/>
    </source>
</evidence>
<evidence type="ECO:0000313" key="3">
    <source>
        <dbReference type="Proteomes" id="UP001519460"/>
    </source>
</evidence>
<feature type="region of interest" description="Disordered" evidence="1">
    <location>
        <begin position="96"/>
        <end position="129"/>
    </location>
</feature>
<sequence length="129" mass="13584">MKGALERDNSCKRRGRISGGVFCEGGDGGVADQADSEADVGVQLDVLNPDAVESDCRISQTSLTDYLQQRERGSSETANRIRDFDGRKVFPELKALSPAPGQEEGGLRKELLSLSPPTNSGCGTAGASP</sequence>
<dbReference type="Proteomes" id="UP001519460">
    <property type="component" value="Unassembled WGS sequence"/>
</dbReference>
<evidence type="ECO:0000313" key="2">
    <source>
        <dbReference type="EMBL" id="KAK7508301.1"/>
    </source>
</evidence>
<reference evidence="2 3" key="1">
    <citation type="journal article" date="2023" name="Sci. Data">
        <title>Genome assembly of the Korean intertidal mud-creeper Batillaria attramentaria.</title>
        <authorList>
            <person name="Patra A.K."/>
            <person name="Ho P.T."/>
            <person name="Jun S."/>
            <person name="Lee S.J."/>
            <person name="Kim Y."/>
            <person name="Won Y.J."/>
        </authorList>
    </citation>
    <scope>NUCLEOTIDE SEQUENCE [LARGE SCALE GENOMIC DNA]</scope>
    <source>
        <strain evidence="2">Wonlab-2016</strain>
    </source>
</reference>
<name>A0ABD0MA31_9CAEN</name>
<keyword evidence="3" id="KW-1185">Reference proteome</keyword>
<gene>
    <name evidence="2" type="ORF">BaRGS_00000540</name>
</gene>
<dbReference type="AlphaFoldDB" id="A0ABD0MA31"/>
<accession>A0ABD0MA31</accession>
<dbReference type="EMBL" id="JACVVK020000002">
    <property type="protein sequence ID" value="KAK7508301.1"/>
    <property type="molecule type" value="Genomic_DNA"/>
</dbReference>
<proteinExistence type="predicted"/>